<evidence type="ECO:0008006" key="3">
    <source>
        <dbReference type="Google" id="ProtNLM"/>
    </source>
</evidence>
<dbReference type="RefSeq" id="WP_111513298.1">
    <property type="nucleotide sequence ID" value="NZ_QFYR01000001.1"/>
</dbReference>
<keyword evidence="2" id="KW-1185">Reference proteome</keyword>
<evidence type="ECO:0000313" key="1">
    <source>
        <dbReference type="EMBL" id="RAK56871.1"/>
    </source>
</evidence>
<proteinExistence type="predicted"/>
<name>A0A328ARJ5_9CAUL</name>
<dbReference type="EMBL" id="QFYR01000001">
    <property type="protein sequence ID" value="RAK56871.1"/>
    <property type="molecule type" value="Genomic_DNA"/>
</dbReference>
<dbReference type="OrthoDB" id="7202843at2"/>
<comment type="caution">
    <text evidence="1">The sequence shown here is derived from an EMBL/GenBank/DDBJ whole genome shotgun (WGS) entry which is preliminary data.</text>
</comment>
<reference evidence="2" key="1">
    <citation type="submission" date="2018-05" db="EMBL/GenBank/DDBJ databases">
        <authorList>
            <person name="Li X."/>
        </authorList>
    </citation>
    <scope>NUCLEOTIDE SEQUENCE [LARGE SCALE GENOMIC DNA]</scope>
    <source>
        <strain evidence="2">YIM 73061</strain>
    </source>
</reference>
<protein>
    <recommendedName>
        <fullName evidence="3">YkgJ family cysteine cluster protein</fullName>
    </recommendedName>
</protein>
<dbReference type="Proteomes" id="UP000249725">
    <property type="component" value="Unassembled WGS sequence"/>
</dbReference>
<dbReference type="AlphaFoldDB" id="A0A328ARJ5"/>
<accession>A0A328ARJ5</accession>
<sequence length="192" mass="21528">MNLEPPLSRSCAGCDMCCTTLQIRELDKLPWGRCTHQRADQPGCAIWGEHPPSCKRYHCFWRRSEDLLPPELFPPDCGFLVTMDNVEIWPGVVNVCPDPRRPDAWDTPRNRALFTALSAAWNCPVAIVEPGTLASHVFSPRGGFFSRAERPDLFPHGGAGLALPYSEYDDDHRPPRERIAAAGFDWRSALAN</sequence>
<gene>
    <name evidence="1" type="ORF">DJ018_02555</name>
</gene>
<evidence type="ECO:0000313" key="2">
    <source>
        <dbReference type="Proteomes" id="UP000249725"/>
    </source>
</evidence>
<organism evidence="1 2">
    <name type="scientific">Phenylobacterium deserti</name>
    <dbReference type="NCBI Taxonomy" id="1914756"/>
    <lineage>
        <taxon>Bacteria</taxon>
        <taxon>Pseudomonadati</taxon>
        <taxon>Pseudomonadota</taxon>
        <taxon>Alphaproteobacteria</taxon>
        <taxon>Caulobacterales</taxon>
        <taxon>Caulobacteraceae</taxon>
        <taxon>Phenylobacterium</taxon>
    </lineage>
</organism>